<accession>A0A8J6ZTZ7</accession>
<protein>
    <submittedName>
        <fullName evidence="2">PIN domain-containing protein</fullName>
    </submittedName>
</protein>
<dbReference type="Proteomes" id="UP000622533">
    <property type="component" value="Unassembled WGS sequence"/>
</dbReference>
<dbReference type="AlphaFoldDB" id="A0A8J6ZTZ7"/>
<dbReference type="Pfam" id="PF13470">
    <property type="entry name" value="PIN_3"/>
    <property type="match status" value="1"/>
</dbReference>
<sequence>MRVLIDTNIILDFLLQREPFCQDAELLFQAIDFGQVVGYVTATTLTDIFYISRRHTRSVEQARQAVSETLTAMAICPIDRAVLQSAFNSGLSDFEDAVQIFSAVAQGLDAIVTRDAQGFLSSPVSVLSVQDLLQQFGKRNGG</sequence>
<dbReference type="InterPro" id="IPR029060">
    <property type="entry name" value="PIN-like_dom_sf"/>
</dbReference>
<dbReference type="RefSeq" id="WP_193915264.1">
    <property type="nucleotide sequence ID" value="NZ_JADEXS020000001.1"/>
</dbReference>
<dbReference type="SUPFAM" id="SSF88723">
    <property type="entry name" value="PIN domain-like"/>
    <property type="match status" value="1"/>
</dbReference>
<evidence type="ECO:0000259" key="1">
    <source>
        <dbReference type="Pfam" id="PF13470"/>
    </source>
</evidence>
<dbReference type="InterPro" id="IPR002716">
    <property type="entry name" value="PIN_dom"/>
</dbReference>
<gene>
    <name evidence="2" type="ORF">IQ276_08905</name>
</gene>
<evidence type="ECO:0000313" key="2">
    <source>
        <dbReference type="EMBL" id="MBE9022540.1"/>
    </source>
</evidence>
<dbReference type="CDD" id="cd09854">
    <property type="entry name" value="PIN_VapC-like"/>
    <property type="match status" value="1"/>
</dbReference>
<comment type="caution">
    <text evidence="2">The sequence shown here is derived from an EMBL/GenBank/DDBJ whole genome shotgun (WGS) entry which is preliminary data.</text>
</comment>
<reference evidence="2" key="1">
    <citation type="submission" date="2020-10" db="EMBL/GenBank/DDBJ databases">
        <authorList>
            <person name="Castelo-Branco R."/>
            <person name="Eusebio N."/>
            <person name="Adriana R."/>
            <person name="Vieira A."/>
            <person name="Brugerolle De Fraissinette N."/>
            <person name="Rezende De Castro R."/>
            <person name="Schneider M.P."/>
            <person name="Vasconcelos V."/>
            <person name="Leao P.N."/>
        </authorList>
    </citation>
    <scope>NUCLEOTIDE SEQUENCE</scope>
    <source>
        <strain evidence="2">LEGE 12446</strain>
    </source>
</reference>
<name>A0A8J6ZTZ7_DESMC</name>
<dbReference type="Gene3D" id="3.40.50.1010">
    <property type="entry name" value="5'-nuclease"/>
    <property type="match status" value="1"/>
</dbReference>
<dbReference type="EMBL" id="JADEXS010000086">
    <property type="protein sequence ID" value="MBE9022540.1"/>
    <property type="molecule type" value="Genomic_DNA"/>
</dbReference>
<evidence type="ECO:0000313" key="3">
    <source>
        <dbReference type="Proteomes" id="UP000622533"/>
    </source>
</evidence>
<feature type="domain" description="PIN" evidence="1">
    <location>
        <begin position="2"/>
        <end position="115"/>
    </location>
</feature>
<organism evidence="2 3">
    <name type="scientific">Desmonostoc muscorum LEGE 12446</name>
    <dbReference type="NCBI Taxonomy" id="1828758"/>
    <lineage>
        <taxon>Bacteria</taxon>
        <taxon>Bacillati</taxon>
        <taxon>Cyanobacteriota</taxon>
        <taxon>Cyanophyceae</taxon>
        <taxon>Nostocales</taxon>
        <taxon>Nostocaceae</taxon>
        <taxon>Desmonostoc</taxon>
    </lineage>
</organism>
<keyword evidence="3" id="KW-1185">Reference proteome</keyword>
<proteinExistence type="predicted"/>